<dbReference type="STRING" id="512763.DC20_01385"/>
<dbReference type="Proteomes" id="UP000061382">
    <property type="component" value="Chromosome"/>
</dbReference>
<dbReference type="EMBL" id="CP012643">
    <property type="protein sequence ID" value="ALI97873.1"/>
    <property type="molecule type" value="Genomic_DNA"/>
</dbReference>
<proteinExistence type="predicted"/>
<dbReference type="OrthoDB" id="663842at2"/>
<sequence length="176" mass="20622">MQLLASLLYLCFFLMITPQKSDPYSHASLLNYYQTATKSEEIAQKFLSLMEKYQGKDPLKLGYKAVSHAIMAKHVWSPYAKLKYLRQSSQLFEDAVALDKQDPEVRFLRFSIENYIPRYLNMSSHLEEDKKIFMAAILRHPRSGISPETVKIMRDFLLRKELLTQQEQQQIAKLNL</sequence>
<keyword evidence="2" id="KW-1185">Reference proteome</keyword>
<reference evidence="1 2" key="1">
    <citation type="submission" date="2015-08" db="EMBL/GenBank/DDBJ databases">
        <title>Complete genome sequence of Rufibacter tibetensis strain 1351t, a radiation-resistant bacterium from tibet plateau.</title>
        <authorList>
            <person name="Dai J."/>
        </authorList>
    </citation>
    <scope>NUCLEOTIDE SEQUENCE [LARGE SCALE GENOMIC DNA]</scope>
    <source>
        <strain evidence="1 2">1351</strain>
    </source>
</reference>
<gene>
    <name evidence="1" type="ORF">DC20_01385</name>
</gene>
<organism evidence="1 2">
    <name type="scientific">Rufibacter tibetensis</name>
    <dbReference type="NCBI Taxonomy" id="512763"/>
    <lineage>
        <taxon>Bacteria</taxon>
        <taxon>Pseudomonadati</taxon>
        <taxon>Bacteroidota</taxon>
        <taxon>Cytophagia</taxon>
        <taxon>Cytophagales</taxon>
        <taxon>Hymenobacteraceae</taxon>
        <taxon>Rufibacter</taxon>
    </lineage>
</organism>
<name>A0A0P0C084_9BACT</name>
<evidence type="ECO:0000313" key="2">
    <source>
        <dbReference type="Proteomes" id="UP000061382"/>
    </source>
</evidence>
<dbReference type="RefSeq" id="WP_062542189.1">
    <property type="nucleotide sequence ID" value="NZ_CP012643.1"/>
</dbReference>
<dbReference type="PATRIC" id="fig|512763.3.peg.309"/>
<dbReference type="AlphaFoldDB" id="A0A0P0C084"/>
<accession>A0A0P0C084</accession>
<protein>
    <submittedName>
        <fullName evidence="1">Uncharacterized protein</fullName>
    </submittedName>
</protein>
<dbReference type="KEGG" id="rti:DC20_01385"/>
<evidence type="ECO:0000313" key="1">
    <source>
        <dbReference type="EMBL" id="ALI97873.1"/>
    </source>
</evidence>